<organism evidence="2 3">
    <name type="scientific">Shewanella corallii</name>
    <dbReference type="NCBI Taxonomy" id="560080"/>
    <lineage>
        <taxon>Bacteria</taxon>
        <taxon>Pseudomonadati</taxon>
        <taxon>Pseudomonadota</taxon>
        <taxon>Gammaproteobacteria</taxon>
        <taxon>Alteromonadales</taxon>
        <taxon>Shewanellaceae</taxon>
        <taxon>Shewanella</taxon>
    </lineage>
</organism>
<reference evidence="2 3" key="1">
    <citation type="submission" date="2022-01" db="EMBL/GenBank/DDBJ databases">
        <title>Whole genome-based taxonomy of the Shewanellaceae.</title>
        <authorList>
            <person name="Martin-Rodriguez A.J."/>
        </authorList>
    </citation>
    <scope>NUCLEOTIDE SEQUENCE [LARGE SCALE GENOMIC DNA]</scope>
    <source>
        <strain evidence="2 3">DSM 21332</strain>
    </source>
</reference>
<gene>
    <name evidence="2" type="ORF">L2725_11305</name>
</gene>
<dbReference type="InterPro" id="IPR002575">
    <property type="entry name" value="Aminoglycoside_PTrfase"/>
</dbReference>
<dbReference type="PANTHER" id="PTHR40086">
    <property type="entry name" value="PHOSPHOTRANSFERASE YTMP-RELATED"/>
    <property type="match status" value="1"/>
</dbReference>
<accession>A0ABT0N7K1</accession>
<dbReference type="Pfam" id="PF01636">
    <property type="entry name" value="APH"/>
    <property type="match status" value="1"/>
</dbReference>
<dbReference type="Gene3D" id="3.30.200.20">
    <property type="entry name" value="Phosphorylase Kinase, domain 1"/>
    <property type="match status" value="1"/>
</dbReference>
<comment type="caution">
    <text evidence="2">The sequence shown here is derived from an EMBL/GenBank/DDBJ whole genome shotgun (WGS) entry which is preliminary data.</text>
</comment>
<sequence>MTLAELFPTHTGLAEFCASAGFFSDTRVSQLSGGLSNNNYLLGETRVLRVNRNLDSLGSGRVNEIKAWETAAGKGLAPALYDVSKGYEYYLSQYLSDGCPDKQEMQQISAEQLSRALLESCGDRVKEQSISSHMHALLELMLGLGRLPLPEYRIDASKQWQTYQQALLGVRASATAPLCRAIDTLLARQVQVSDWITSMESAQKGLEIFCHRDLNPLNLLRADDRLMAIDFEYACQSGPLNELATVLATHKLNHDEVCWLCHHYLTGIGLVDWKPQQVLASVNTYWVFSCCWALLQSAAKGDSTLPWFEEFYQLLPRVC</sequence>
<dbReference type="InterPro" id="IPR052077">
    <property type="entry name" value="CcrZ_PhaseVar_Mediator"/>
</dbReference>
<keyword evidence="3" id="KW-1185">Reference proteome</keyword>
<evidence type="ECO:0000259" key="1">
    <source>
        <dbReference type="Pfam" id="PF01636"/>
    </source>
</evidence>
<name>A0ABT0N7K1_9GAMM</name>
<feature type="domain" description="Aminoglycoside phosphotransferase" evidence="1">
    <location>
        <begin position="28"/>
        <end position="248"/>
    </location>
</feature>
<evidence type="ECO:0000313" key="3">
    <source>
        <dbReference type="Proteomes" id="UP001202831"/>
    </source>
</evidence>
<protein>
    <submittedName>
        <fullName evidence="2">Phosphotransferase</fullName>
    </submittedName>
</protein>
<dbReference type="EMBL" id="JAKIKT010000003">
    <property type="protein sequence ID" value="MCL2914355.1"/>
    <property type="molecule type" value="Genomic_DNA"/>
</dbReference>
<dbReference type="InterPro" id="IPR011009">
    <property type="entry name" value="Kinase-like_dom_sf"/>
</dbReference>
<dbReference type="SUPFAM" id="SSF56112">
    <property type="entry name" value="Protein kinase-like (PK-like)"/>
    <property type="match status" value="1"/>
</dbReference>
<dbReference type="Proteomes" id="UP001202831">
    <property type="component" value="Unassembled WGS sequence"/>
</dbReference>
<evidence type="ECO:0000313" key="2">
    <source>
        <dbReference type="EMBL" id="MCL2914355.1"/>
    </source>
</evidence>
<proteinExistence type="predicted"/>
<dbReference type="Gene3D" id="3.90.1200.10">
    <property type="match status" value="1"/>
</dbReference>
<dbReference type="RefSeq" id="WP_249249054.1">
    <property type="nucleotide sequence ID" value="NZ_JAKIKT010000003.1"/>
</dbReference>
<dbReference type="PANTHER" id="PTHR40086:SF1">
    <property type="entry name" value="CELL CYCLE REGULATOR CCRZ"/>
    <property type="match status" value="1"/>
</dbReference>